<dbReference type="AlphaFoldDB" id="A0A4R5QEY0"/>
<gene>
    <name evidence="2" type="ORF">E2C06_17925</name>
</gene>
<reference evidence="2 3" key="1">
    <citation type="journal article" date="2016" name="J. Microbiol.">
        <title>Dankookia rubra gen. nov., sp. nov., an alphaproteobacterium isolated from sediment of a shallow stream.</title>
        <authorList>
            <person name="Kim W.H."/>
            <person name="Kim D.H."/>
            <person name="Kang K."/>
            <person name="Ahn T.Y."/>
        </authorList>
    </citation>
    <scope>NUCLEOTIDE SEQUENCE [LARGE SCALE GENOMIC DNA]</scope>
    <source>
        <strain evidence="2 3">JCM30602</strain>
    </source>
</reference>
<dbReference type="PANTHER" id="PTHR42928:SF5">
    <property type="entry name" value="BLR1237 PROTEIN"/>
    <property type="match status" value="1"/>
</dbReference>
<sequence>MNRDSTLKLSRRHALIGTSALIPSVLSGTAQAQEWPSRPIRFIVPFPAGGSTDILARVLAEILRNSLGQSIVVENRPGAGGNIGVDAIAKSAPDGYTLGISAPGALAINVSLFRRLPYDPRRDHEPISLVARTANILVVRSQSPISSVQGLITIARARPGQLSYASPGIGSSSHLSGELLRVRTGIETVHVPFAGNAPSNTAMMRGDVDFTFETMTTGLAQVRAGQFRPLAVTSAERAPQLPDVPTMVEAGVPDCVTDVWFAVIGPAGVPQIAVDRTAAALHTGLLQPDVQQRLRDTLGLEVAISTPKELRVLIASEIERWGEIVRISGARVD</sequence>
<dbReference type="InterPro" id="IPR005064">
    <property type="entry name" value="BUG"/>
</dbReference>
<dbReference type="PIRSF" id="PIRSF017082">
    <property type="entry name" value="YflP"/>
    <property type="match status" value="1"/>
</dbReference>
<accession>A0A4R5QEY0</accession>
<dbReference type="OrthoDB" id="7250553at2"/>
<keyword evidence="3" id="KW-1185">Reference proteome</keyword>
<evidence type="ECO:0000313" key="3">
    <source>
        <dbReference type="Proteomes" id="UP000295096"/>
    </source>
</evidence>
<dbReference type="CDD" id="cd13578">
    <property type="entry name" value="PBP2_Bug27"/>
    <property type="match status" value="1"/>
</dbReference>
<organism evidence="2 3">
    <name type="scientific">Dankookia rubra</name>
    <dbReference type="NCBI Taxonomy" id="1442381"/>
    <lineage>
        <taxon>Bacteria</taxon>
        <taxon>Pseudomonadati</taxon>
        <taxon>Pseudomonadota</taxon>
        <taxon>Alphaproteobacteria</taxon>
        <taxon>Acetobacterales</taxon>
        <taxon>Roseomonadaceae</taxon>
        <taxon>Dankookia</taxon>
    </lineage>
</organism>
<dbReference type="InterPro" id="IPR042100">
    <property type="entry name" value="Bug_dom1"/>
</dbReference>
<protein>
    <submittedName>
        <fullName evidence="2">Tripartite tricarboxylate transporter substrate binding protein</fullName>
    </submittedName>
</protein>
<dbReference type="SUPFAM" id="SSF53850">
    <property type="entry name" value="Periplasmic binding protein-like II"/>
    <property type="match status" value="1"/>
</dbReference>
<dbReference type="Gene3D" id="3.40.190.150">
    <property type="entry name" value="Bordetella uptake gene, domain 1"/>
    <property type="match status" value="1"/>
</dbReference>
<dbReference type="Pfam" id="PF03401">
    <property type="entry name" value="TctC"/>
    <property type="match status" value="1"/>
</dbReference>
<proteinExistence type="inferred from homology"/>
<dbReference type="Gene3D" id="3.40.190.10">
    <property type="entry name" value="Periplasmic binding protein-like II"/>
    <property type="match status" value="1"/>
</dbReference>
<dbReference type="EMBL" id="SMSJ01000024">
    <property type="protein sequence ID" value="TDH61248.1"/>
    <property type="molecule type" value="Genomic_DNA"/>
</dbReference>
<dbReference type="RefSeq" id="WP_133289986.1">
    <property type="nucleotide sequence ID" value="NZ_SMSJ01000024.1"/>
</dbReference>
<evidence type="ECO:0000313" key="2">
    <source>
        <dbReference type="EMBL" id="TDH61248.1"/>
    </source>
</evidence>
<dbReference type="PANTHER" id="PTHR42928">
    <property type="entry name" value="TRICARBOXYLATE-BINDING PROTEIN"/>
    <property type="match status" value="1"/>
</dbReference>
<comment type="similarity">
    <text evidence="1">Belongs to the UPF0065 (bug) family.</text>
</comment>
<evidence type="ECO:0000256" key="1">
    <source>
        <dbReference type="ARBA" id="ARBA00006987"/>
    </source>
</evidence>
<name>A0A4R5QEY0_9PROT</name>
<dbReference type="Proteomes" id="UP000295096">
    <property type="component" value="Unassembled WGS sequence"/>
</dbReference>
<comment type="caution">
    <text evidence="2">The sequence shown here is derived from an EMBL/GenBank/DDBJ whole genome shotgun (WGS) entry which is preliminary data.</text>
</comment>